<keyword evidence="3" id="KW-1185">Reference proteome</keyword>
<evidence type="ECO:0000313" key="2">
    <source>
        <dbReference type="EMBL" id="KAF4506224.1"/>
    </source>
</evidence>
<feature type="signal peptide" evidence="1">
    <location>
        <begin position="1"/>
        <end position="15"/>
    </location>
</feature>
<sequence>MWTLCFLLFALPALGDHEQTFRCLTAKDKPSDILIPQLLSNLSSCAHNNWAWHTLACAEHQVHPGVISLTSSLMSTIRRWEMYYNVDFNTAYELQEDWANMERSLNRPQLGLTAWYADHLLPRSAGLLSLFIRRDDLRSPILKFGKAWKFGAKTVCSATVGTVRALHQLRTIHSITQQVGTELSPAWRVENEPSRLRELYSTDPFLQGLISGFRDTKFPCPERLKCQDTTPNLVGKSA</sequence>
<proteinExistence type="predicted"/>
<comment type="caution">
    <text evidence="2">The sequence shown here is derived from an EMBL/GenBank/DDBJ whole genome shotgun (WGS) entry which is preliminary data.</text>
</comment>
<evidence type="ECO:0000256" key="1">
    <source>
        <dbReference type="SAM" id="SignalP"/>
    </source>
</evidence>
<dbReference type="AlphaFoldDB" id="A0A8H4LV82"/>
<keyword evidence="1" id="KW-0732">Signal</keyword>
<protein>
    <submittedName>
        <fullName evidence="2">Uncharacterized protein</fullName>
    </submittedName>
</protein>
<name>A0A8H4LV82_9HYPO</name>
<dbReference type="Proteomes" id="UP000557566">
    <property type="component" value="Unassembled WGS sequence"/>
</dbReference>
<organism evidence="2 3">
    <name type="scientific">Ophiocordyceps sinensis</name>
    <dbReference type="NCBI Taxonomy" id="72228"/>
    <lineage>
        <taxon>Eukaryota</taxon>
        <taxon>Fungi</taxon>
        <taxon>Dikarya</taxon>
        <taxon>Ascomycota</taxon>
        <taxon>Pezizomycotina</taxon>
        <taxon>Sordariomycetes</taxon>
        <taxon>Hypocreomycetidae</taxon>
        <taxon>Hypocreales</taxon>
        <taxon>Ophiocordycipitaceae</taxon>
        <taxon>Ophiocordyceps</taxon>
    </lineage>
</organism>
<evidence type="ECO:0000313" key="3">
    <source>
        <dbReference type="Proteomes" id="UP000557566"/>
    </source>
</evidence>
<gene>
    <name evidence="2" type="ORF">G6O67_006327</name>
</gene>
<reference evidence="2 3" key="1">
    <citation type="journal article" date="2020" name="Genome Biol. Evol.">
        <title>A new high-quality draft genome assembly of the Chinese cordyceps Ophiocordyceps sinensis.</title>
        <authorList>
            <person name="Shu R."/>
            <person name="Zhang J."/>
            <person name="Meng Q."/>
            <person name="Zhang H."/>
            <person name="Zhou G."/>
            <person name="Li M."/>
            <person name="Wu P."/>
            <person name="Zhao Y."/>
            <person name="Chen C."/>
            <person name="Qin Q."/>
        </authorList>
    </citation>
    <scope>NUCLEOTIDE SEQUENCE [LARGE SCALE GENOMIC DNA]</scope>
    <source>
        <strain evidence="2 3">IOZ07</strain>
    </source>
</reference>
<dbReference type="EMBL" id="JAAVMX010000007">
    <property type="protein sequence ID" value="KAF4506224.1"/>
    <property type="molecule type" value="Genomic_DNA"/>
</dbReference>
<feature type="chain" id="PRO_5034503154" evidence="1">
    <location>
        <begin position="16"/>
        <end position="238"/>
    </location>
</feature>
<accession>A0A8H4LV82</accession>